<evidence type="ECO:0000256" key="2">
    <source>
        <dbReference type="ARBA" id="ARBA00005988"/>
    </source>
</evidence>
<reference evidence="5" key="1">
    <citation type="journal article" date="2020" name="bioRxiv">
        <title>Chromosome-level reference genome of the European wasp spider Argiope bruennichi: a resource for studies on range expansion and evolutionary adaptation.</title>
        <authorList>
            <person name="Sheffer M.M."/>
            <person name="Hoppe A."/>
            <person name="Krehenwinkel H."/>
            <person name="Uhl G."/>
            <person name="Kuss A.W."/>
            <person name="Jensen L."/>
            <person name="Jensen C."/>
            <person name="Gillespie R.G."/>
            <person name="Hoff K.J."/>
            <person name="Prost S."/>
        </authorList>
    </citation>
    <scope>NUCLEOTIDE SEQUENCE</scope>
</reference>
<dbReference type="Gene3D" id="3.40.630.10">
    <property type="entry name" value="Zn peptidases"/>
    <property type="match status" value="1"/>
</dbReference>
<comment type="similarity">
    <text evidence="2 3">Belongs to the peptidase M14 family.</text>
</comment>
<feature type="domain" description="Peptidase M14" evidence="4">
    <location>
        <begin position="1"/>
        <end position="82"/>
    </location>
</feature>
<evidence type="ECO:0000256" key="1">
    <source>
        <dbReference type="ARBA" id="ARBA00001947"/>
    </source>
</evidence>
<evidence type="ECO:0000259" key="4">
    <source>
        <dbReference type="PROSITE" id="PS52035"/>
    </source>
</evidence>
<comment type="cofactor">
    <cofactor evidence="1">
        <name>Zn(2+)</name>
        <dbReference type="ChEBI" id="CHEBI:29105"/>
    </cofactor>
</comment>
<dbReference type="PANTHER" id="PTHR11705">
    <property type="entry name" value="PROTEASE FAMILY M14 CARBOXYPEPTIDASE A,B"/>
    <property type="match status" value="1"/>
</dbReference>
<dbReference type="PROSITE" id="PS52035">
    <property type="entry name" value="PEPTIDASE_M14"/>
    <property type="match status" value="1"/>
</dbReference>
<dbReference type="GO" id="GO:0008270">
    <property type="term" value="F:zinc ion binding"/>
    <property type="evidence" value="ECO:0007669"/>
    <property type="project" value="InterPro"/>
</dbReference>
<dbReference type="InterPro" id="IPR000834">
    <property type="entry name" value="Peptidase_M14"/>
</dbReference>
<dbReference type="EMBL" id="JABXBU010000015">
    <property type="protein sequence ID" value="KAF8786581.1"/>
    <property type="molecule type" value="Genomic_DNA"/>
</dbReference>
<evidence type="ECO:0000256" key="3">
    <source>
        <dbReference type="PROSITE-ProRule" id="PRU01379"/>
    </source>
</evidence>
<dbReference type="Pfam" id="PF00246">
    <property type="entry name" value="Peptidase_M14"/>
    <property type="match status" value="1"/>
</dbReference>
<dbReference type="Proteomes" id="UP000807504">
    <property type="component" value="Unassembled WGS sequence"/>
</dbReference>
<comment type="caution">
    <text evidence="5">The sequence shown here is derived from an EMBL/GenBank/DDBJ whole genome shotgun (WGS) entry which is preliminary data.</text>
</comment>
<name>A0A8T0F6V1_ARGBR</name>
<reference evidence="5" key="2">
    <citation type="submission" date="2020-06" db="EMBL/GenBank/DDBJ databases">
        <authorList>
            <person name="Sheffer M."/>
        </authorList>
    </citation>
    <scope>NUCLEOTIDE SEQUENCE</scope>
</reference>
<keyword evidence="5" id="KW-0121">Carboxypeptidase</keyword>
<dbReference type="GO" id="GO:0005615">
    <property type="term" value="C:extracellular space"/>
    <property type="evidence" value="ECO:0007669"/>
    <property type="project" value="TreeGrafter"/>
</dbReference>
<dbReference type="PANTHER" id="PTHR11705:SF91">
    <property type="entry name" value="FI01817P-RELATED"/>
    <property type="match status" value="1"/>
</dbReference>
<gene>
    <name evidence="5" type="ORF">HNY73_008277</name>
</gene>
<keyword evidence="5" id="KW-0378">Hydrolase</keyword>
<dbReference type="GO" id="GO:0006508">
    <property type="term" value="P:proteolysis"/>
    <property type="evidence" value="ECO:0007669"/>
    <property type="project" value="InterPro"/>
</dbReference>
<evidence type="ECO:0000313" key="6">
    <source>
        <dbReference type="Proteomes" id="UP000807504"/>
    </source>
</evidence>
<keyword evidence="5" id="KW-0645">Protease</keyword>
<protein>
    <submittedName>
        <fullName evidence="5">Carboxypeptidase A4 like protein</fullName>
    </submittedName>
</protein>
<feature type="active site" description="Proton donor/acceptor" evidence="3">
    <location>
        <position position="48"/>
    </location>
</feature>
<dbReference type="GO" id="GO:0004181">
    <property type="term" value="F:metallocarboxypeptidase activity"/>
    <property type="evidence" value="ECO:0007669"/>
    <property type="project" value="InterPro"/>
</dbReference>
<dbReference type="AlphaFoldDB" id="A0A8T0F6V1"/>
<organism evidence="5 6">
    <name type="scientific">Argiope bruennichi</name>
    <name type="common">Wasp spider</name>
    <name type="synonym">Aranea bruennichi</name>
    <dbReference type="NCBI Taxonomy" id="94029"/>
    <lineage>
        <taxon>Eukaryota</taxon>
        <taxon>Metazoa</taxon>
        <taxon>Ecdysozoa</taxon>
        <taxon>Arthropoda</taxon>
        <taxon>Chelicerata</taxon>
        <taxon>Arachnida</taxon>
        <taxon>Araneae</taxon>
        <taxon>Araneomorphae</taxon>
        <taxon>Entelegynae</taxon>
        <taxon>Araneoidea</taxon>
        <taxon>Araneidae</taxon>
        <taxon>Argiope</taxon>
    </lineage>
</organism>
<proteinExistence type="inferred from homology"/>
<dbReference type="SUPFAM" id="SSF53187">
    <property type="entry name" value="Zn-dependent exopeptidases"/>
    <property type="match status" value="1"/>
</dbReference>
<keyword evidence="6" id="KW-1185">Reference proteome</keyword>
<accession>A0A8T0F6V1</accession>
<evidence type="ECO:0000313" key="5">
    <source>
        <dbReference type="EMBL" id="KAF8786581.1"/>
    </source>
</evidence>
<sequence length="86" mass="9505">MMCNTGIPPAILFRLLSNEHSLPLDPAAGSSVDWAYERARIKYSFAIELRDTGRQGFLLSNSQIIPNAEENFAGIKAVANIIRNEV</sequence>